<keyword evidence="5" id="KW-1185">Reference proteome</keyword>
<dbReference type="PANTHER" id="PTHR22946:SF9">
    <property type="entry name" value="POLYKETIDE TRANSFERASE AF380"/>
    <property type="match status" value="1"/>
</dbReference>
<evidence type="ECO:0000256" key="1">
    <source>
        <dbReference type="ARBA" id="ARBA00022801"/>
    </source>
</evidence>
<dbReference type="Proteomes" id="UP000310016">
    <property type="component" value="Unassembled WGS sequence"/>
</dbReference>
<dbReference type="Gene3D" id="3.40.50.1820">
    <property type="entry name" value="alpha/beta hydrolase"/>
    <property type="match status" value="1"/>
</dbReference>
<sequence length="274" mass="30168">MTHFARALLSGLSLLLAIPAVADPISFAGPGRTLRGEYFAPRESAHGAPAVVLMHGCEGMWRRGQLAPRYAHMAGLFQELGYAVLIPDSYGPRGVREQCTVAPQRQKVTAARRADDAQWAIAWLRTRLQVDAARIGAVGWSQGGSAVLTLAGRQTEGLEVAAVFYPDCSSLARQQRYHARVPALVLMGESDDWSLIEPCRALVERDEQKSLHLVGYPLTYQDFDVLGAELHVRRGIPAGRYPHQGVTVGPNPEAAADAYRRLFKWFSRWLEPEA</sequence>
<dbReference type="OrthoDB" id="1412847at2"/>
<comment type="caution">
    <text evidence="4">The sequence shown here is derived from an EMBL/GenBank/DDBJ whole genome shotgun (WGS) entry which is preliminary data.</text>
</comment>
<dbReference type="PANTHER" id="PTHR22946">
    <property type="entry name" value="DIENELACTONE HYDROLASE DOMAIN-CONTAINING PROTEIN-RELATED"/>
    <property type="match status" value="1"/>
</dbReference>
<evidence type="ECO:0000313" key="4">
    <source>
        <dbReference type="EMBL" id="TJZ69772.1"/>
    </source>
</evidence>
<protein>
    <recommendedName>
        <fullName evidence="3">Dienelactone hydrolase domain-containing protein</fullName>
    </recommendedName>
</protein>
<dbReference type="InterPro" id="IPR050261">
    <property type="entry name" value="FrsA_esterase"/>
</dbReference>
<dbReference type="RefSeq" id="WP_136774209.1">
    <property type="nucleotide sequence ID" value="NZ_CP156074.1"/>
</dbReference>
<dbReference type="InterPro" id="IPR029058">
    <property type="entry name" value="AB_hydrolase_fold"/>
</dbReference>
<reference evidence="4 5" key="1">
    <citation type="submission" date="2019-04" db="EMBL/GenBank/DDBJ databases">
        <title>Chitiniphilus eburnea sp. nov., a novel chitinolytic bacterium isolated from aquaculture sludge.</title>
        <authorList>
            <person name="Sheng M."/>
        </authorList>
    </citation>
    <scope>NUCLEOTIDE SEQUENCE [LARGE SCALE GENOMIC DNA]</scope>
    <source>
        <strain evidence="4 5">HX-2-15</strain>
    </source>
</reference>
<evidence type="ECO:0000256" key="2">
    <source>
        <dbReference type="SAM" id="SignalP"/>
    </source>
</evidence>
<feature type="domain" description="Dienelactone hydrolase" evidence="3">
    <location>
        <begin position="44"/>
        <end position="268"/>
    </location>
</feature>
<dbReference type="InterPro" id="IPR002925">
    <property type="entry name" value="Dienelactn_hydro"/>
</dbReference>
<dbReference type="GO" id="GO:0052689">
    <property type="term" value="F:carboxylic ester hydrolase activity"/>
    <property type="evidence" value="ECO:0007669"/>
    <property type="project" value="UniProtKB-ARBA"/>
</dbReference>
<name>A0A4U0PQS0_9NEIS</name>
<evidence type="ECO:0000259" key="3">
    <source>
        <dbReference type="Pfam" id="PF01738"/>
    </source>
</evidence>
<organism evidence="4 5">
    <name type="scientific">Chitiniphilus eburneus</name>
    <dbReference type="NCBI Taxonomy" id="2571148"/>
    <lineage>
        <taxon>Bacteria</taxon>
        <taxon>Pseudomonadati</taxon>
        <taxon>Pseudomonadota</taxon>
        <taxon>Betaproteobacteria</taxon>
        <taxon>Neisseriales</taxon>
        <taxon>Chitinibacteraceae</taxon>
        <taxon>Chitiniphilus</taxon>
    </lineage>
</organism>
<keyword evidence="1" id="KW-0378">Hydrolase</keyword>
<evidence type="ECO:0000313" key="5">
    <source>
        <dbReference type="Proteomes" id="UP000310016"/>
    </source>
</evidence>
<feature type="signal peptide" evidence="2">
    <location>
        <begin position="1"/>
        <end position="22"/>
    </location>
</feature>
<proteinExistence type="predicted"/>
<dbReference type="EMBL" id="SUMF01000020">
    <property type="protein sequence ID" value="TJZ69772.1"/>
    <property type="molecule type" value="Genomic_DNA"/>
</dbReference>
<feature type="chain" id="PRO_5020820089" description="Dienelactone hydrolase domain-containing protein" evidence="2">
    <location>
        <begin position="23"/>
        <end position="274"/>
    </location>
</feature>
<dbReference type="SUPFAM" id="SSF53474">
    <property type="entry name" value="alpha/beta-Hydrolases"/>
    <property type="match status" value="1"/>
</dbReference>
<dbReference type="Pfam" id="PF01738">
    <property type="entry name" value="DLH"/>
    <property type="match status" value="1"/>
</dbReference>
<accession>A0A4U0PQS0</accession>
<keyword evidence="2" id="KW-0732">Signal</keyword>
<gene>
    <name evidence="4" type="ORF">FAZ21_14745</name>
</gene>
<dbReference type="AlphaFoldDB" id="A0A4U0PQS0"/>